<name>A0A3P6A323_BRACM</name>
<accession>A0A3P6A323</accession>
<dbReference type="EMBL" id="LR031572">
    <property type="protein sequence ID" value="VDC84069.1"/>
    <property type="molecule type" value="Genomic_DNA"/>
</dbReference>
<organism evidence="3">
    <name type="scientific">Brassica campestris</name>
    <name type="common">Field mustard</name>
    <dbReference type="NCBI Taxonomy" id="3711"/>
    <lineage>
        <taxon>Eukaryota</taxon>
        <taxon>Viridiplantae</taxon>
        <taxon>Streptophyta</taxon>
        <taxon>Embryophyta</taxon>
        <taxon>Tracheophyta</taxon>
        <taxon>Spermatophyta</taxon>
        <taxon>Magnoliopsida</taxon>
        <taxon>eudicotyledons</taxon>
        <taxon>Gunneridae</taxon>
        <taxon>Pentapetalae</taxon>
        <taxon>rosids</taxon>
        <taxon>malvids</taxon>
        <taxon>Brassicales</taxon>
        <taxon>Brassicaceae</taxon>
        <taxon>Brassiceae</taxon>
        <taxon>Brassica</taxon>
    </lineage>
</organism>
<dbReference type="EMBL" id="LS974619">
    <property type="protein sequence ID" value="CAG7885023.1"/>
    <property type="molecule type" value="Genomic_DNA"/>
</dbReference>
<protein>
    <recommendedName>
        <fullName evidence="1">DUF1985 domain-containing protein</fullName>
    </recommendedName>
</protein>
<sequence length="112" mass="12789">MDTLMASQFWGLFELPVVRCQNSTKLIGCLLSRQLVTARRHEFWFTFGPNPLRFSLDEFRDVIGLNCGAFDVQDSEASKSVPPTMWNKLFDTAVGKLTVLNVLRMLGNKYQL</sequence>
<dbReference type="Proteomes" id="UP000694005">
    <property type="component" value="Chromosome A03"/>
</dbReference>
<dbReference type="PANTHER" id="PTHR48449">
    <property type="entry name" value="DUF1985 DOMAIN-CONTAINING PROTEIN"/>
    <property type="match status" value="1"/>
</dbReference>
<dbReference type="AlphaFoldDB" id="A0A3P6A323"/>
<gene>
    <name evidence="3" type="ORF">BRAA03T15287Z</name>
    <name evidence="2" type="ORF">BRAPAZ1V2_A03P63660.2</name>
</gene>
<evidence type="ECO:0000313" key="2">
    <source>
        <dbReference type="EMBL" id="CAG7885023.1"/>
    </source>
</evidence>
<proteinExistence type="predicted"/>
<reference evidence="3" key="1">
    <citation type="submission" date="2018-11" db="EMBL/GenBank/DDBJ databases">
        <authorList>
            <consortium name="Genoscope - CEA"/>
            <person name="William W."/>
        </authorList>
    </citation>
    <scope>NUCLEOTIDE SEQUENCE</scope>
</reference>
<evidence type="ECO:0000259" key="1">
    <source>
        <dbReference type="Pfam" id="PF09331"/>
    </source>
</evidence>
<dbReference type="Gramene" id="A03p63660.2_BraZ1">
    <property type="protein sequence ID" value="A03p63660.2_BraZ1.CDS.1"/>
    <property type="gene ID" value="A03g63660.2_BraZ1"/>
</dbReference>
<dbReference type="Pfam" id="PF09331">
    <property type="entry name" value="DUF1985"/>
    <property type="match status" value="1"/>
</dbReference>
<evidence type="ECO:0000313" key="3">
    <source>
        <dbReference type="EMBL" id="VDC84069.1"/>
    </source>
</evidence>
<feature type="domain" description="DUF1985" evidence="1">
    <location>
        <begin position="31"/>
        <end position="109"/>
    </location>
</feature>
<dbReference type="PANTHER" id="PTHR48449:SF1">
    <property type="entry name" value="DUF1985 DOMAIN-CONTAINING PROTEIN"/>
    <property type="match status" value="1"/>
</dbReference>
<dbReference type="InterPro" id="IPR015410">
    <property type="entry name" value="DUF1985"/>
</dbReference>